<organism evidence="1 2">
    <name type="scientific">Ficus carica</name>
    <name type="common">Common fig</name>
    <dbReference type="NCBI Taxonomy" id="3494"/>
    <lineage>
        <taxon>Eukaryota</taxon>
        <taxon>Viridiplantae</taxon>
        <taxon>Streptophyta</taxon>
        <taxon>Embryophyta</taxon>
        <taxon>Tracheophyta</taxon>
        <taxon>Spermatophyta</taxon>
        <taxon>Magnoliopsida</taxon>
        <taxon>eudicotyledons</taxon>
        <taxon>Gunneridae</taxon>
        <taxon>Pentapetalae</taxon>
        <taxon>rosids</taxon>
        <taxon>fabids</taxon>
        <taxon>Rosales</taxon>
        <taxon>Moraceae</taxon>
        <taxon>Ficeae</taxon>
        <taxon>Ficus</taxon>
    </lineage>
</organism>
<sequence>MVSHVCCRHKKSRLRPATAPRVGDPCSPSPESPIVGVWPRHSPPFAGKMLGKFRNKAQSITTPILAGNFPDLPPSFSSFSFFLEKTERRLKKWTPEMGSSRRYLRNGAHLCPFYHRSMPVKAGQRRSKLVNVGQSWSTPVNVGQRRSMSFGRSRFRPIFDVPDMFTTSDLRYGISKVKKGD</sequence>
<protein>
    <submittedName>
        <fullName evidence="1">Uncharacterized protein</fullName>
    </submittedName>
</protein>
<comment type="caution">
    <text evidence="1">The sequence shown here is derived from an EMBL/GenBank/DDBJ whole genome shotgun (WGS) entry which is preliminary data.</text>
</comment>
<dbReference type="AlphaFoldDB" id="A0AA88E015"/>
<dbReference type="Proteomes" id="UP001187192">
    <property type="component" value="Unassembled WGS sequence"/>
</dbReference>
<accession>A0AA88E015</accession>
<dbReference type="EMBL" id="BTGU01000236">
    <property type="protein sequence ID" value="GMN65447.1"/>
    <property type="molecule type" value="Genomic_DNA"/>
</dbReference>
<evidence type="ECO:0000313" key="2">
    <source>
        <dbReference type="Proteomes" id="UP001187192"/>
    </source>
</evidence>
<evidence type="ECO:0000313" key="1">
    <source>
        <dbReference type="EMBL" id="GMN65447.1"/>
    </source>
</evidence>
<keyword evidence="2" id="KW-1185">Reference proteome</keyword>
<reference evidence="1" key="1">
    <citation type="submission" date="2023-07" db="EMBL/GenBank/DDBJ databases">
        <title>draft genome sequence of fig (Ficus carica).</title>
        <authorList>
            <person name="Takahashi T."/>
            <person name="Nishimura K."/>
        </authorList>
    </citation>
    <scope>NUCLEOTIDE SEQUENCE</scope>
</reference>
<gene>
    <name evidence="1" type="ORF">TIFTF001_034522</name>
</gene>
<proteinExistence type="predicted"/>
<name>A0AA88E015_FICCA</name>